<dbReference type="PROSITE" id="PS50088">
    <property type="entry name" value="ANK_REPEAT"/>
    <property type="match status" value="1"/>
</dbReference>
<reference evidence="4" key="1">
    <citation type="submission" date="2023-01" db="EMBL/GenBank/DDBJ databases">
        <title>Metagenome sequencing of chrysophaentin producing Chrysophaeum taylorii.</title>
        <authorList>
            <person name="Davison J."/>
            <person name="Bewley C."/>
        </authorList>
    </citation>
    <scope>NUCLEOTIDE SEQUENCE</scope>
    <source>
        <strain evidence="4">NIES-1699</strain>
    </source>
</reference>
<organism evidence="4 5">
    <name type="scientific">Chrysophaeum taylorii</name>
    <dbReference type="NCBI Taxonomy" id="2483200"/>
    <lineage>
        <taxon>Eukaryota</taxon>
        <taxon>Sar</taxon>
        <taxon>Stramenopiles</taxon>
        <taxon>Ochrophyta</taxon>
        <taxon>Pelagophyceae</taxon>
        <taxon>Pelagomonadales</taxon>
        <taxon>Pelagomonadaceae</taxon>
        <taxon>Chrysophaeum</taxon>
    </lineage>
</organism>
<dbReference type="Proteomes" id="UP001230188">
    <property type="component" value="Unassembled WGS sequence"/>
</dbReference>
<keyword evidence="1" id="KW-0040">ANK repeat</keyword>
<name>A0AAD7UAF4_9STRA</name>
<feature type="domain" description="PX" evidence="3">
    <location>
        <begin position="1"/>
        <end position="107"/>
    </location>
</feature>
<feature type="region of interest" description="Disordered" evidence="2">
    <location>
        <begin position="118"/>
        <end position="164"/>
    </location>
</feature>
<dbReference type="InterPro" id="IPR002110">
    <property type="entry name" value="Ankyrin_rpt"/>
</dbReference>
<accession>A0AAD7UAF4</accession>
<dbReference type="PROSITE" id="PS50195">
    <property type="entry name" value="PX"/>
    <property type="match status" value="1"/>
</dbReference>
<evidence type="ECO:0000256" key="1">
    <source>
        <dbReference type="PROSITE-ProRule" id="PRU00023"/>
    </source>
</evidence>
<dbReference type="InterPro" id="IPR036770">
    <property type="entry name" value="Ankyrin_rpt-contain_sf"/>
</dbReference>
<dbReference type="PROSITE" id="PS50297">
    <property type="entry name" value="ANK_REP_REGION"/>
    <property type="match status" value="1"/>
</dbReference>
<dbReference type="Gene3D" id="1.25.40.20">
    <property type="entry name" value="Ankyrin repeat-containing domain"/>
    <property type="match status" value="1"/>
</dbReference>
<dbReference type="EMBL" id="JAQMWT010000529">
    <property type="protein sequence ID" value="KAJ8600109.1"/>
    <property type="molecule type" value="Genomic_DNA"/>
</dbReference>
<evidence type="ECO:0000256" key="2">
    <source>
        <dbReference type="SAM" id="MobiDB-lite"/>
    </source>
</evidence>
<dbReference type="AlphaFoldDB" id="A0AAD7UAF4"/>
<dbReference type="Gene3D" id="3.30.1520.10">
    <property type="entry name" value="Phox-like domain"/>
    <property type="match status" value="1"/>
</dbReference>
<keyword evidence="5" id="KW-1185">Reference proteome</keyword>
<gene>
    <name evidence="4" type="ORF">CTAYLR_003469</name>
</gene>
<comment type="caution">
    <text evidence="4">The sequence shown here is derived from an EMBL/GenBank/DDBJ whole genome shotgun (WGS) entry which is preliminary data.</text>
</comment>
<dbReference type="Pfam" id="PF12796">
    <property type="entry name" value="Ank_2"/>
    <property type="match status" value="1"/>
</dbReference>
<proteinExistence type="predicted"/>
<evidence type="ECO:0000313" key="5">
    <source>
        <dbReference type="Proteomes" id="UP001230188"/>
    </source>
</evidence>
<sequence>MAVSVKISGVQTVENYQTYVVECSKEGKRWVIKRRYSAFDELRKTVSKECSLSSSFPSKQWGKLSMSQTAKRRDQLETWLGELCAGPLPPLASRALASFVAEPTDPAVPVVVEDATPPHWDESFMSSDPLAAPDEPPPQRPPDDHHDTEPAAATSFADPGPAPVGAAPSFLLATTKTYDVSGEGLRDAVKNGDLSGVRQILGSDPKLATYEDRQRESMLHLAALFNHTEIALALVQAGADPNVQNQNNETPLDLALPSLKSKITKAYAAHPQ</sequence>
<dbReference type="SUPFAM" id="SSF48403">
    <property type="entry name" value="Ankyrin repeat"/>
    <property type="match status" value="1"/>
</dbReference>
<feature type="repeat" description="ANK" evidence="1">
    <location>
        <begin position="214"/>
        <end position="246"/>
    </location>
</feature>
<dbReference type="InterPro" id="IPR001683">
    <property type="entry name" value="PX_dom"/>
</dbReference>
<dbReference type="InterPro" id="IPR036871">
    <property type="entry name" value="PX_dom_sf"/>
</dbReference>
<evidence type="ECO:0000313" key="4">
    <source>
        <dbReference type="EMBL" id="KAJ8600109.1"/>
    </source>
</evidence>
<dbReference type="SUPFAM" id="SSF64268">
    <property type="entry name" value="PX domain"/>
    <property type="match status" value="1"/>
</dbReference>
<protein>
    <recommendedName>
        <fullName evidence="3">PX domain-containing protein</fullName>
    </recommendedName>
</protein>
<dbReference type="GO" id="GO:0035091">
    <property type="term" value="F:phosphatidylinositol binding"/>
    <property type="evidence" value="ECO:0007669"/>
    <property type="project" value="InterPro"/>
</dbReference>
<dbReference type="Pfam" id="PF00787">
    <property type="entry name" value="PX"/>
    <property type="match status" value="1"/>
</dbReference>
<dbReference type="SMART" id="SM00248">
    <property type="entry name" value="ANK"/>
    <property type="match status" value="1"/>
</dbReference>
<evidence type="ECO:0000259" key="3">
    <source>
        <dbReference type="PROSITE" id="PS50195"/>
    </source>
</evidence>